<dbReference type="OMA" id="KITSKMA"/>
<feature type="region of interest" description="Disordered" evidence="1">
    <location>
        <begin position="1"/>
        <end position="50"/>
    </location>
</feature>
<feature type="compositionally biased region" description="Low complexity" evidence="1">
    <location>
        <begin position="29"/>
        <end position="39"/>
    </location>
</feature>
<dbReference type="GeneID" id="68114633"/>
<feature type="compositionally biased region" description="Low complexity" evidence="1">
    <location>
        <begin position="391"/>
        <end position="410"/>
    </location>
</feature>
<name>A0A6A5CFW3_NAEFO</name>
<feature type="region of interest" description="Disordered" evidence="1">
    <location>
        <begin position="430"/>
        <end position="455"/>
    </location>
</feature>
<organism evidence="2 3">
    <name type="scientific">Naegleria fowleri</name>
    <name type="common">Brain eating amoeba</name>
    <dbReference type="NCBI Taxonomy" id="5763"/>
    <lineage>
        <taxon>Eukaryota</taxon>
        <taxon>Discoba</taxon>
        <taxon>Heterolobosea</taxon>
        <taxon>Tetramitia</taxon>
        <taxon>Eutetramitia</taxon>
        <taxon>Vahlkampfiidae</taxon>
        <taxon>Naegleria</taxon>
    </lineage>
</organism>
<feature type="region of interest" description="Disordered" evidence="1">
    <location>
        <begin position="528"/>
        <end position="561"/>
    </location>
</feature>
<evidence type="ECO:0000256" key="1">
    <source>
        <dbReference type="SAM" id="MobiDB-lite"/>
    </source>
</evidence>
<sequence>MGNISSQNSIFLSDRDEEPKPPTNPSFHPSGSLSPSTQSRSRRPPREEISPEMVVLQKIESSKILAAKLQNPNDRDRLVHQLSDETELKNNFLNLDFVLQYLERENLRKQQDDFSNIAALRQRCTRRQQNSLGIPGIVVTSAPRDSEASESTGDAVDHIIEEDDSENPPPNLPERVENPSLATRATNLYRAMRRSIGRSIGSEASSSHDILPNGYGTSILDPVFSTLNHSCDEGCNEELPEEELQEHNLLDEITFKVKLILVDTLKTEASKNVRQIISPILAKMDKLPNHGIFHSSISIGPWILEFTDCGLCIPRKITSKMALLSIDIGEIKGWTAITEAVNRIAHVVCRWNTQVSYSRNNVRKESIIFSSPSSQLAVEGQRRISDAFYGSSLPSTPEHSTPSSLSPPLGGSATLTGVAQNFVGSLSSNSSALSTRQSDRSSLSCSQHPNKHEQKTVGNCQDFVDEVLEALEITPVFSESMHQFLLNLRNRGDSHLTIKLDDPFLEKFGLKNNAFNNIKEMLGSAKAAEKTNSYHGTPPVTNDNSRKRSKSDTPKLLNPDPLSTIEIQNHCMTFHTHEQLDLFVNLLLQKDPQFSRTNPQTYDLLKAFDRAFWIKYKSAILSKPNMLANNKVLQQETQLEMLTTAPLNMQSKAVELANNIMVWNGYTDQRRKPHHQCLGCPFGDPFCTMSFIHIE</sequence>
<feature type="region of interest" description="Disordered" evidence="1">
    <location>
        <begin position="389"/>
        <end position="410"/>
    </location>
</feature>
<dbReference type="Proteomes" id="UP000444721">
    <property type="component" value="Unassembled WGS sequence"/>
</dbReference>
<evidence type="ECO:0000313" key="3">
    <source>
        <dbReference type="Proteomes" id="UP000444721"/>
    </source>
</evidence>
<protein>
    <submittedName>
        <fullName evidence="2">Uncharacterized protein</fullName>
    </submittedName>
</protein>
<gene>
    <name evidence="2" type="ORF">FDP41_007415</name>
</gene>
<evidence type="ECO:0000313" key="2">
    <source>
        <dbReference type="EMBL" id="KAF0984238.1"/>
    </source>
</evidence>
<comment type="caution">
    <text evidence="2">The sequence shown here is derived from an EMBL/GenBank/DDBJ whole genome shotgun (WGS) entry which is preliminary data.</text>
</comment>
<dbReference type="EMBL" id="VFQX01000003">
    <property type="protein sequence ID" value="KAF0984238.1"/>
    <property type="molecule type" value="Genomic_DNA"/>
</dbReference>
<accession>A0A6A5CFW3</accession>
<dbReference type="RefSeq" id="XP_044568951.1">
    <property type="nucleotide sequence ID" value="XM_044711158.1"/>
</dbReference>
<feature type="compositionally biased region" description="Polar residues" evidence="1">
    <location>
        <begin position="530"/>
        <end position="543"/>
    </location>
</feature>
<reference evidence="2 3" key="1">
    <citation type="journal article" date="2019" name="Sci. Rep.">
        <title>Nanopore sequencing improves the draft genome of the human pathogenic amoeba Naegleria fowleri.</title>
        <authorList>
            <person name="Liechti N."/>
            <person name="Schurch N."/>
            <person name="Bruggmann R."/>
            <person name="Wittwer M."/>
        </authorList>
    </citation>
    <scope>NUCLEOTIDE SEQUENCE [LARGE SCALE GENOMIC DNA]</scope>
    <source>
        <strain evidence="2 3">ATCC 30894</strain>
    </source>
</reference>
<dbReference type="VEuPathDB" id="AmoebaDB:FDP41_007415"/>
<dbReference type="AlphaFoldDB" id="A0A6A5CFW3"/>
<dbReference type="VEuPathDB" id="AmoebaDB:NfTy_002960"/>
<proteinExistence type="predicted"/>
<feature type="compositionally biased region" description="Basic and acidic residues" evidence="1">
    <location>
        <begin position="544"/>
        <end position="553"/>
    </location>
</feature>
<dbReference type="VEuPathDB" id="AmoebaDB:NF0000790"/>
<feature type="compositionally biased region" description="Polar residues" evidence="1">
    <location>
        <begin position="1"/>
        <end position="11"/>
    </location>
</feature>
<dbReference type="OrthoDB" id="10255557at2759"/>
<keyword evidence="3" id="KW-1185">Reference proteome</keyword>